<accession>A0A1G6V2R0</accession>
<evidence type="ECO:0008006" key="6">
    <source>
        <dbReference type="Google" id="ProtNLM"/>
    </source>
</evidence>
<feature type="region of interest" description="Disordered" evidence="1">
    <location>
        <begin position="301"/>
        <end position="343"/>
    </location>
</feature>
<dbReference type="AlphaFoldDB" id="A0A1G6V2R0"/>
<dbReference type="RefSeq" id="WP_139246255.1">
    <property type="nucleotide sequence ID" value="NZ_FMZP01000025.1"/>
</dbReference>
<protein>
    <recommendedName>
        <fullName evidence="6">Right handed beta helix region</fullName>
    </recommendedName>
</protein>
<keyword evidence="4" id="KW-1185">Reference proteome</keyword>
<sequence length="539" mass="58344">MEIMFTQTLTSIIYFLRTGMTNESRNKPFIDSLNRRSYLKAAFSSVGLAAVGGVSATSGDFDVVKVAPGDTHRVRIGDNETFENVLIDISSKGAGYEIVADGNDWEIRNIGIKGEWDHIPNNQPFRVAVPNENATGTIDTVYLGDGVKNIDTWRPNDNPAGIWTYWYHAGELDIYRCNIQEFPDNAIYGSQAGNSSDHPNPGSNGIVRVHDTYSANNKTSNLRLGTDGSYAKNCVLWNNYHKGYWQFYYSGELIDCDIGPADGRQHLNIGSGTWKSGSNTELTVTNTRFDEGAVRTRRGGELIGSSAGEPVHRIPEGCPTTAEEAAAGTSSNSETTEEKTASAKKNASLNNVVIFDGREASTPTTDYEFVVSEAVEPSTDEDATIDPQASVDGINAKGVVANYLDAWRFDGEIEQLSVDGDAAVRVNGVEVDPDDFVDVGSEDNKKLPNVVVFDGREASTSTTDYEFVVSEAVEPSTDEGATIDPQASVDGVGAKGVVANYLDAWRFDGEIEQLSIDGDATVRVNGVVVDPDNFAETDR</sequence>
<gene>
    <name evidence="3" type="ORF">SAMN04488694_1308</name>
    <name evidence="2" type="ORF">SAMN05192552_10257</name>
</gene>
<dbReference type="Proteomes" id="UP000199320">
    <property type="component" value="Unassembled WGS sequence"/>
</dbReference>
<evidence type="ECO:0000313" key="3">
    <source>
        <dbReference type="EMBL" id="SEU03678.1"/>
    </source>
</evidence>
<evidence type="ECO:0000256" key="1">
    <source>
        <dbReference type="SAM" id="MobiDB-lite"/>
    </source>
</evidence>
<reference evidence="3" key="1">
    <citation type="submission" date="2016-10" db="EMBL/GenBank/DDBJ databases">
        <authorList>
            <person name="de Groot N.N."/>
        </authorList>
    </citation>
    <scope>NUCLEOTIDE SEQUENCE [LARGE SCALE GENOMIC DNA]</scope>
    <source>
        <strain evidence="3">CDM_6</strain>
    </source>
</reference>
<name>A0A1G6V2R0_9EURY</name>
<dbReference type="Proteomes" id="UP000324021">
    <property type="component" value="Unassembled WGS sequence"/>
</dbReference>
<feature type="compositionally biased region" description="Low complexity" evidence="1">
    <location>
        <begin position="320"/>
        <end position="334"/>
    </location>
</feature>
<dbReference type="OrthoDB" id="247704at2157"/>
<reference evidence="4 5" key="2">
    <citation type="submission" date="2016-10" db="EMBL/GenBank/DDBJ databases">
        <authorList>
            <person name="Varghese N."/>
            <person name="Submissions S."/>
        </authorList>
    </citation>
    <scope>NUCLEOTIDE SEQUENCE [LARGE SCALE GENOMIC DNA]</scope>
    <source>
        <strain evidence="2 5">CDM_1</strain>
        <strain evidence="4">CDM_6</strain>
    </source>
</reference>
<dbReference type="EMBL" id="FMZP01000025">
    <property type="protein sequence ID" value="SDD47771.1"/>
    <property type="molecule type" value="Genomic_DNA"/>
</dbReference>
<evidence type="ECO:0000313" key="2">
    <source>
        <dbReference type="EMBL" id="SDD47771.1"/>
    </source>
</evidence>
<dbReference type="EMBL" id="FOIC01000030">
    <property type="protein sequence ID" value="SEU03678.1"/>
    <property type="molecule type" value="Genomic_DNA"/>
</dbReference>
<evidence type="ECO:0000313" key="5">
    <source>
        <dbReference type="Proteomes" id="UP000324021"/>
    </source>
</evidence>
<evidence type="ECO:0000313" key="4">
    <source>
        <dbReference type="Proteomes" id="UP000199320"/>
    </source>
</evidence>
<organism evidence="2 5">
    <name type="scientific">Natrinema hispanicum</name>
    <dbReference type="NCBI Taxonomy" id="392421"/>
    <lineage>
        <taxon>Archaea</taxon>
        <taxon>Methanobacteriati</taxon>
        <taxon>Methanobacteriota</taxon>
        <taxon>Stenosarchaea group</taxon>
        <taxon>Halobacteria</taxon>
        <taxon>Halobacteriales</taxon>
        <taxon>Natrialbaceae</taxon>
        <taxon>Natrinema</taxon>
    </lineage>
</organism>
<proteinExistence type="predicted"/>